<sequence length="76" mass="8082">STLDGDFATSLMEGAFNCLHLGWGFCCLSHGGGLLTASTLDRDFAASLMEGGGTRSVTEGVLYEVSTCRWYVVLAR</sequence>
<dbReference type="Proteomes" id="UP000184404">
    <property type="component" value="Unassembled WGS sequence"/>
</dbReference>
<name>A0A1M4YET0_9FIRM</name>
<dbReference type="AlphaFoldDB" id="A0A1M4YET0"/>
<proteinExistence type="predicted"/>
<dbReference type="EMBL" id="FQUG01000006">
    <property type="protein sequence ID" value="SHF04245.1"/>
    <property type="molecule type" value="Genomic_DNA"/>
</dbReference>
<evidence type="ECO:0000313" key="2">
    <source>
        <dbReference type="Proteomes" id="UP000184404"/>
    </source>
</evidence>
<keyword evidence="2" id="KW-1185">Reference proteome</keyword>
<organism evidence="1 2">
    <name type="scientific">Schwartzia succinivorans DSM 10502</name>
    <dbReference type="NCBI Taxonomy" id="1123243"/>
    <lineage>
        <taxon>Bacteria</taxon>
        <taxon>Bacillati</taxon>
        <taxon>Bacillota</taxon>
        <taxon>Negativicutes</taxon>
        <taxon>Selenomonadales</taxon>
        <taxon>Selenomonadaceae</taxon>
        <taxon>Schwartzia</taxon>
    </lineage>
</organism>
<reference evidence="1 2" key="1">
    <citation type="submission" date="2016-11" db="EMBL/GenBank/DDBJ databases">
        <authorList>
            <person name="Jaros S."/>
            <person name="Januszkiewicz K."/>
            <person name="Wedrychowicz H."/>
        </authorList>
    </citation>
    <scope>NUCLEOTIDE SEQUENCE [LARGE SCALE GENOMIC DNA]</scope>
    <source>
        <strain evidence="1 2">DSM 10502</strain>
    </source>
</reference>
<accession>A0A1M4YET0</accession>
<feature type="non-terminal residue" evidence="1">
    <location>
        <position position="1"/>
    </location>
</feature>
<protein>
    <submittedName>
        <fullName evidence="1">Uncharacterized protein</fullName>
    </submittedName>
</protein>
<gene>
    <name evidence="1" type="ORF">SAMN02745190_01727</name>
</gene>
<evidence type="ECO:0000313" key="1">
    <source>
        <dbReference type="EMBL" id="SHF04245.1"/>
    </source>
</evidence>